<evidence type="ECO:0000313" key="2">
    <source>
        <dbReference type="Proteomes" id="UP000830395"/>
    </source>
</evidence>
<dbReference type="Proteomes" id="UP000830395">
    <property type="component" value="Chromosome 5"/>
</dbReference>
<protein>
    <submittedName>
        <fullName evidence="1">Uncharacterized protein</fullName>
    </submittedName>
</protein>
<gene>
    <name evidence="1" type="ORF">PDJAM_G00216390</name>
</gene>
<evidence type="ECO:0000313" key="1">
    <source>
        <dbReference type="EMBL" id="MCJ8732915.1"/>
    </source>
</evidence>
<dbReference type="EMBL" id="CM040979">
    <property type="protein sequence ID" value="MCJ8732915.1"/>
    <property type="molecule type" value="Genomic_DNA"/>
</dbReference>
<proteinExistence type="predicted"/>
<name>A0ACC5YBB3_9TELE</name>
<sequence length="804" mass="88951">MVVRAEDRTATLNDVVENKEYIFRVRAENKAGIGMPSAATDPVKIMDPIERPSPPLNFNYTHPKRDSVQLAWDIPLSNGGSMITGYIIEKCEDGTSNWLRCNARLCPDLYYRVSGLKFGQKYHYRVSAENAAGVSDPAEQIGPLLADDPHVGPTMDLSGFKKGLEVFVPNALTIRVPITGYPTPKAKWTFGDRELTPGDRISMVTKPTYTELIITPSVRPDKGTYTLHLENDVTSVSGEIEVNVIASPSAPKDFKVVEVTRHHVHLSWEAPEHDGGSPVTGYNIEKREVSRKTWVKVISGVQDLEHTVTDVIEGKEYLFSVIACNKCGPGEPAYIDEAVNVSSPATVPEPPENLKWRDKSAKGIFLYWEPPSYDGGAPIKGYIVDKCQRGTDKWEACGDPIPELKFQVKGLIEGQWYAYRVRALNRLGDSRPCKATDEILAVDPKEPPVIQLDAKLLVGLTAKAGTKIDLPADVLGKPDPRVKWTKADLILRPDDRITIDTKPGHSTLSIAKTTRADTATYIIEAVNTCGRATATVDVNILDKPGPPAAFDISDITNESCCLAWNAPRDDGGSPVTNYIVEMRPLEKEEWQKLSATVKQTNFKACKLVSMKEYVFRVSAENQYGIGAPIEHAPIVAKYSFDTPGSPSRVLSSDISKDALTLTWYEPDEDGGSPVTGYWVERFDPESDKWIKCNKLPVKDTTLRVKGLTTKKKYKFRVLAENLAGLGKPSAETDPILIKDPIDPPWAPGKPYIKEIAKTSAFLQWTRPEHDGGAKIESYVIELLKSGTEEWVRVAEDVPMTEHLL</sequence>
<reference evidence="1" key="1">
    <citation type="submission" date="2020-02" db="EMBL/GenBank/DDBJ databases">
        <title>Genome sequencing of the panga catfish, Pangasius djambal.</title>
        <authorList>
            <person name="Wen M."/>
            <person name="Zahm M."/>
            <person name="Roques C."/>
            <person name="Cabau C."/>
            <person name="Klopp C."/>
            <person name="Donnadieu C."/>
            <person name="Jouanno E."/>
            <person name="Avarre J.-C."/>
            <person name="Campet M."/>
            <person name="Ha T."/>
            <person name="Dugue R."/>
            <person name="Lampietro C."/>
            <person name="Louis A."/>
            <person name="Herpin A."/>
            <person name="Echchiki A."/>
            <person name="Berthelot C."/>
            <person name="Parey E."/>
            <person name="Roest-Crollius H."/>
            <person name="Braasch I."/>
            <person name="Postlethwait J.H."/>
            <person name="Bobe J."/>
            <person name="Montfort J."/>
            <person name="Bouchez O."/>
            <person name="Begum T."/>
            <person name="Schartl M."/>
            <person name="Gustiano R."/>
            <person name="Guiguen Y."/>
        </authorList>
    </citation>
    <scope>NUCLEOTIDE SEQUENCE</scope>
    <source>
        <strain evidence="1">Pdj_M5554</strain>
    </source>
</reference>
<feature type="non-terminal residue" evidence="1">
    <location>
        <position position="804"/>
    </location>
</feature>
<comment type="caution">
    <text evidence="1">The sequence shown here is derived from an EMBL/GenBank/DDBJ whole genome shotgun (WGS) entry which is preliminary data.</text>
</comment>
<accession>A0ACC5YBB3</accession>
<organism evidence="1 2">
    <name type="scientific">Pangasius djambal</name>
    <dbReference type="NCBI Taxonomy" id="1691987"/>
    <lineage>
        <taxon>Eukaryota</taxon>
        <taxon>Metazoa</taxon>
        <taxon>Chordata</taxon>
        <taxon>Craniata</taxon>
        <taxon>Vertebrata</taxon>
        <taxon>Euteleostomi</taxon>
        <taxon>Actinopterygii</taxon>
        <taxon>Neopterygii</taxon>
        <taxon>Teleostei</taxon>
        <taxon>Ostariophysi</taxon>
        <taxon>Siluriformes</taxon>
        <taxon>Pangasiidae</taxon>
        <taxon>Pangasius</taxon>
    </lineage>
</organism>
<keyword evidence="2" id="KW-1185">Reference proteome</keyword>